<proteinExistence type="predicted"/>
<keyword evidence="4" id="KW-1185">Reference proteome</keyword>
<dbReference type="SUPFAM" id="SSF47413">
    <property type="entry name" value="lambda repressor-like DNA-binding domains"/>
    <property type="match status" value="1"/>
</dbReference>
<dbReference type="SMART" id="SM00530">
    <property type="entry name" value="HTH_XRE"/>
    <property type="match status" value="1"/>
</dbReference>
<dbReference type="PROSITE" id="PS50943">
    <property type="entry name" value="HTH_CROC1"/>
    <property type="match status" value="1"/>
</dbReference>
<dbReference type="EMBL" id="CP022752">
    <property type="protein sequence ID" value="ASU77072.1"/>
    <property type="molecule type" value="Genomic_DNA"/>
</dbReference>
<evidence type="ECO:0000313" key="3">
    <source>
        <dbReference type="EMBL" id="KGI83247.1"/>
    </source>
</evidence>
<accession>A0A099DBS6</accession>
<feature type="domain" description="HTH cro/C1-type" evidence="1">
    <location>
        <begin position="18"/>
        <end position="72"/>
    </location>
</feature>
<protein>
    <submittedName>
        <fullName evidence="2">Transcriptional regulator</fullName>
    </submittedName>
</protein>
<organism evidence="2 5">
    <name type="scientific">Actinopolyspora erythraea</name>
    <dbReference type="NCBI Taxonomy" id="414996"/>
    <lineage>
        <taxon>Bacteria</taxon>
        <taxon>Bacillati</taxon>
        <taxon>Actinomycetota</taxon>
        <taxon>Actinomycetes</taxon>
        <taxon>Actinopolysporales</taxon>
        <taxon>Actinopolysporaceae</taxon>
        <taxon>Actinopolyspora</taxon>
    </lineage>
</organism>
<evidence type="ECO:0000313" key="4">
    <source>
        <dbReference type="Proteomes" id="UP000029737"/>
    </source>
</evidence>
<dbReference type="Proteomes" id="UP000215043">
    <property type="component" value="Chromosome"/>
</dbReference>
<dbReference type="EMBL" id="JPMV01000001">
    <property type="protein sequence ID" value="KGI83247.1"/>
    <property type="molecule type" value="Genomic_DNA"/>
</dbReference>
<dbReference type="KEGG" id="aey:CDG81_00590"/>
<dbReference type="eggNOG" id="COG3620">
    <property type="taxonomic scope" value="Bacteria"/>
</dbReference>
<dbReference type="AlphaFoldDB" id="A0A099DBS6"/>
<dbReference type="OrthoDB" id="4285266at2"/>
<dbReference type="Proteomes" id="UP000029737">
    <property type="component" value="Unassembled WGS sequence"/>
</dbReference>
<sequence>MTATDSPAVLRRYIAFELKRLRETCGYTQAQVASYMRCAQSRITHVESQRNLPRLEFLEKLLRYYDCTEDQVRHFAGLLEQANTKSWWTGIDHSREPLQFDLYLGLEEGASRIESYDPLLIPGLLQTSEYAEAIIRAGQQTEHDLDRQVNLRVRRQAALTRSDNPTHLWTVIDEQALNRPVAEPAVMREQLDKLLDMSELANVTLQVCPVAIGGHPALTGPFTILHFPMPHDPGVVYIETRLKGLWFEEQPEIDQYTQIMNHLRTIAASPEQSKKLLNDKREEHT</sequence>
<dbReference type="InterPro" id="IPR001387">
    <property type="entry name" value="Cro/C1-type_HTH"/>
</dbReference>
<evidence type="ECO:0000313" key="5">
    <source>
        <dbReference type="Proteomes" id="UP000215043"/>
    </source>
</evidence>
<dbReference type="Pfam" id="PF19054">
    <property type="entry name" value="DUF5753"/>
    <property type="match status" value="1"/>
</dbReference>
<dbReference type="Pfam" id="PF13560">
    <property type="entry name" value="HTH_31"/>
    <property type="match status" value="1"/>
</dbReference>
<evidence type="ECO:0000259" key="1">
    <source>
        <dbReference type="PROSITE" id="PS50943"/>
    </source>
</evidence>
<dbReference type="InterPro" id="IPR043917">
    <property type="entry name" value="DUF5753"/>
</dbReference>
<dbReference type="HOGENOM" id="CLU_055817_1_1_11"/>
<reference evidence="3 4" key="1">
    <citation type="journal article" date="2014" name="PLoS ONE">
        <title>Identification and Characterization of a New Erythromycin Biosynthetic Gene Cluster in Actinopolyspora erythraea YIM90600, a Novel Erythronolide-Producing Halophilic Actinomycete Isolated from Salt Field.</title>
        <authorList>
            <person name="Chen D."/>
            <person name="Feng J."/>
            <person name="Huang L."/>
            <person name="Zhang Q."/>
            <person name="Wu J."/>
            <person name="Zhu X."/>
            <person name="Duan Y."/>
            <person name="Xu Z."/>
        </authorList>
    </citation>
    <scope>NUCLEOTIDE SEQUENCE [LARGE SCALE GENOMIC DNA]</scope>
    <source>
        <strain evidence="3 4">YIM90600</strain>
    </source>
</reference>
<dbReference type="GO" id="GO:0003677">
    <property type="term" value="F:DNA binding"/>
    <property type="evidence" value="ECO:0007669"/>
    <property type="project" value="InterPro"/>
</dbReference>
<evidence type="ECO:0000313" key="2">
    <source>
        <dbReference type="EMBL" id="ASU77072.1"/>
    </source>
</evidence>
<dbReference type="InterPro" id="IPR010982">
    <property type="entry name" value="Lambda_DNA-bd_dom_sf"/>
</dbReference>
<dbReference type="CDD" id="cd00093">
    <property type="entry name" value="HTH_XRE"/>
    <property type="match status" value="1"/>
</dbReference>
<dbReference type="RefSeq" id="WP_084133733.1">
    <property type="nucleotide sequence ID" value="NZ_CP022752.1"/>
</dbReference>
<name>A0A099DBS6_9ACTN</name>
<dbReference type="Gene3D" id="1.10.260.40">
    <property type="entry name" value="lambda repressor-like DNA-binding domains"/>
    <property type="match status" value="1"/>
</dbReference>
<gene>
    <name evidence="2" type="ORF">CDG81_00590</name>
    <name evidence="3" type="ORF">IL38_01095</name>
</gene>
<reference evidence="2 5" key="2">
    <citation type="submission" date="2017-08" db="EMBL/GenBank/DDBJ databases">
        <title>The complete genome sequence of moderately halophilic actinomycete Actinopolyspora erythraea YIM 90600, the producer of novel erythromycin, novel actinopolysporins A-C and tubercidin.</title>
        <authorList>
            <person name="Yin M."/>
            <person name="Tang S."/>
        </authorList>
    </citation>
    <scope>NUCLEOTIDE SEQUENCE [LARGE SCALE GENOMIC DNA]</scope>
    <source>
        <strain evidence="2 5">YIM 90600</strain>
    </source>
</reference>